<keyword evidence="3 5" id="KW-1133">Transmembrane helix</keyword>
<evidence type="ECO:0000256" key="1">
    <source>
        <dbReference type="ARBA" id="ARBA00004141"/>
    </source>
</evidence>
<keyword evidence="6" id="KW-0808">Transferase</keyword>
<evidence type="ECO:0000256" key="3">
    <source>
        <dbReference type="ARBA" id="ARBA00022989"/>
    </source>
</evidence>
<feature type="transmembrane region" description="Helical" evidence="5">
    <location>
        <begin position="81"/>
        <end position="102"/>
    </location>
</feature>
<accession>A0ABT5XCF5</accession>
<dbReference type="EC" id="2.1.1.100" evidence="6"/>
<organism evidence="6 7">
    <name type="scientific">Candidatus Methanocrinis alkalitolerans</name>
    <dbReference type="NCBI Taxonomy" id="3033395"/>
    <lineage>
        <taxon>Archaea</taxon>
        <taxon>Methanobacteriati</taxon>
        <taxon>Methanobacteriota</taxon>
        <taxon>Stenosarchaea group</taxon>
        <taxon>Methanomicrobia</taxon>
        <taxon>Methanotrichales</taxon>
        <taxon>Methanotrichaceae</taxon>
        <taxon>Methanocrinis</taxon>
    </lineage>
</organism>
<sequence>MLDDLFDLVFLAGFLAASLIRVYWLKKTPSWWREPTEVADSRERKQDRPLMLLTAAGMIVVPFLYLFTSRLDFADYTLPETASLVAGSLGGALFLQALLLLWRSHADLAGSFSPGLQIRKNHRLVTTGVYERVRHPMYAAHLLWAAAQLLLLHNWIAGPAFLVASLPLYAARIPREEEMMEEKFGEEYRRYAERTGRVVPRWRRG</sequence>
<dbReference type="Pfam" id="PF04140">
    <property type="entry name" value="ICMT"/>
    <property type="match status" value="1"/>
</dbReference>
<dbReference type="PANTHER" id="PTHR12714">
    <property type="entry name" value="PROTEIN-S ISOPRENYLCYSTEINE O-METHYLTRANSFERASE"/>
    <property type="match status" value="1"/>
</dbReference>
<keyword evidence="6" id="KW-0489">Methyltransferase</keyword>
<dbReference type="PANTHER" id="PTHR12714:SF9">
    <property type="entry name" value="PROTEIN-S-ISOPRENYLCYSTEINE O-METHYLTRANSFERASE"/>
    <property type="match status" value="1"/>
</dbReference>
<proteinExistence type="predicted"/>
<dbReference type="GO" id="GO:0032259">
    <property type="term" value="P:methylation"/>
    <property type="evidence" value="ECO:0007669"/>
    <property type="project" value="UniProtKB-KW"/>
</dbReference>
<comment type="subcellular location">
    <subcellularLocation>
        <location evidence="1">Membrane</location>
        <topology evidence="1">Multi-pass membrane protein</topology>
    </subcellularLocation>
</comment>
<keyword evidence="2 5" id="KW-0812">Transmembrane</keyword>
<dbReference type="Proteomes" id="UP001215956">
    <property type="component" value="Unassembled WGS sequence"/>
</dbReference>
<evidence type="ECO:0000256" key="2">
    <source>
        <dbReference type="ARBA" id="ARBA00022692"/>
    </source>
</evidence>
<keyword evidence="4 5" id="KW-0472">Membrane</keyword>
<dbReference type="EMBL" id="JARFPL010000004">
    <property type="protein sequence ID" value="MDF0592333.1"/>
    <property type="molecule type" value="Genomic_DNA"/>
</dbReference>
<evidence type="ECO:0000256" key="4">
    <source>
        <dbReference type="ARBA" id="ARBA00023136"/>
    </source>
</evidence>
<feature type="transmembrane region" description="Helical" evidence="5">
    <location>
        <begin position="6"/>
        <end position="24"/>
    </location>
</feature>
<protein>
    <submittedName>
        <fullName evidence="6">Protein-S-isoprenylcysteine O-methyltransferase</fullName>
        <ecNumber evidence="6">2.1.1.100</ecNumber>
    </submittedName>
</protein>
<reference evidence="6 7" key="1">
    <citation type="submission" date="2023-03" db="EMBL/GenBank/DDBJ databases">
        <title>Whole genome sequencing of Methanotrichaceae archaeon M04Ac.</title>
        <authorList>
            <person name="Khomyakova M.A."/>
            <person name="Merkel A.Y."/>
            <person name="Slobodkin A.I."/>
        </authorList>
    </citation>
    <scope>NUCLEOTIDE SEQUENCE [LARGE SCALE GENOMIC DNA]</scope>
    <source>
        <strain evidence="6 7">M04Ac</strain>
    </source>
</reference>
<dbReference type="GO" id="GO:0004671">
    <property type="term" value="F:protein C-terminal S-isoprenylcysteine carboxyl O-methyltransferase activity"/>
    <property type="evidence" value="ECO:0007669"/>
    <property type="project" value="UniProtKB-EC"/>
</dbReference>
<evidence type="ECO:0000313" key="7">
    <source>
        <dbReference type="Proteomes" id="UP001215956"/>
    </source>
</evidence>
<name>A0ABT5XCF5_9EURY</name>
<evidence type="ECO:0000256" key="5">
    <source>
        <dbReference type="SAM" id="Phobius"/>
    </source>
</evidence>
<keyword evidence="7" id="KW-1185">Reference proteome</keyword>
<gene>
    <name evidence="6" type="ORF">P0O24_01885</name>
</gene>
<dbReference type="RefSeq" id="WP_316968099.1">
    <property type="nucleotide sequence ID" value="NZ_JARFPL010000004.1"/>
</dbReference>
<comment type="caution">
    <text evidence="6">The sequence shown here is derived from an EMBL/GenBank/DDBJ whole genome shotgun (WGS) entry which is preliminary data.</text>
</comment>
<dbReference type="InterPro" id="IPR054851">
    <property type="entry name" value="Isoprenylcys_mtase"/>
</dbReference>
<dbReference type="InterPro" id="IPR007269">
    <property type="entry name" value="ICMT_MeTrfase"/>
</dbReference>
<feature type="transmembrane region" description="Helical" evidence="5">
    <location>
        <begin position="142"/>
        <end position="170"/>
    </location>
</feature>
<feature type="transmembrane region" description="Helical" evidence="5">
    <location>
        <begin position="50"/>
        <end position="69"/>
    </location>
</feature>
<evidence type="ECO:0000313" key="6">
    <source>
        <dbReference type="EMBL" id="MDF0592333.1"/>
    </source>
</evidence>
<dbReference type="Gene3D" id="1.20.120.1630">
    <property type="match status" value="1"/>
</dbReference>
<dbReference type="NCBIfam" id="NF040696">
    <property type="entry name" value="isopcys_mtase"/>
    <property type="match status" value="1"/>
</dbReference>